<comment type="caution">
    <text evidence="2">The sequence shown here is derived from an EMBL/GenBank/DDBJ whole genome shotgun (WGS) entry which is preliminary data.</text>
</comment>
<feature type="chain" id="PRO_5019044036" evidence="1">
    <location>
        <begin position="26"/>
        <end position="310"/>
    </location>
</feature>
<organism evidence="2 3">
    <name type="scientific">Pseudidiomarina insulisalsae</name>
    <dbReference type="NCBI Taxonomy" id="575789"/>
    <lineage>
        <taxon>Bacteria</taxon>
        <taxon>Pseudomonadati</taxon>
        <taxon>Pseudomonadota</taxon>
        <taxon>Gammaproteobacteria</taxon>
        <taxon>Alteromonadales</taxon>
        <taxon>Idiomarinaceae</taxon>
        <taxon>Pseudidiomarina</taxon>
    </lineage>
</organism>
<name>A0A432YNI4_9GAMM</name>
<dbReference type="AlphaFoldDB" id="A0A432YNI4"/>
<dbReference type="OrthoDB" id="6235255at2"/>
<dbReference type="Proteomes" id="UP000288259">
    <property type="component" value="Unassembled WGS sequence"/>
</dbReference>
<accession>A0A432YNI4</accession>
<reference evidence="3" key="1">
    <citation type="journal article" date="2018" name="Front. Microbiol.">
        <title>Genome-Based Analysis Reveals the Taxonomy and Diversity of the Family Idiomarinaceae.</title>
        <authorList>
            <person name="Liu Y."/>
            <person name="Lai Q."/>
            <person name="Shao Z."/>
        </authorList>
    </citation>
    <scope>NUCLEOTIDE SEQUENCE [LARGE SCALE GENOMIC DNA]</scope>
    <source>
        <strain evidence="3">CVS-6</strain>
    </source>
</reference>
<keyword evidence="3" id="KW-1185">Reference proteome</keyword>
<dbReference type="RefSeq" id="WP_126753916.1">
    <property type="nucleotide sequence ID" value="NZ_PIPY01000003.1"/>
</dbReference>
<evidence type="ECO:0000313" key="2">
    <source>
        <dbReference type="EMBL" id="RUO62551.1"/>
    </source>
</evidence>
<gene>
    <name evidence="2" type="ORF">CWI71_03720</name>
</gene>
<evidence type="ECO:0000256" key="1">
    <source>
        <dbReference type="SAM" id="SignalP"/>
    </source>
</evidence>
<dbReference type="EMBL" id="PIPY01000003">
    <property type="protein sequence ID" value="RUO62551.1"/>
    <property type="molecule type" value="Genomic_DNA"/>
</dbReference>
<feature type="signal peptide" evidence="1">
    <location>
        <begin position="1"/>
        <end position="25"/>
    </location>
</feature>
<protein>
    <submittedName>
        <fullName evidence="2">Uncharacterized protein</fullName>
    </submittedName>
</protein>
<keyword evidence="1" id="KW-0732">Signal</keyword>
<sequence>MKHYKNKLLLSCAALPLLCIEAAQAEQQTYIFNGILTQFDSTFFSQAANDSMDQFTLTLIVETTAVLVYADPETEVYTDAVIRFDTGSSGPNGGVWTFPTPTFHQGSINEISYSKTGGIDELTVQLDFEQQSWRYVEYLTVTQASTPFIGLNGTFPGVLNGQYEVSVSYEAQEFQGETMTWRVAGQGFTTSVIGTLFDSDFDGVTDEIDLCPASIKDETVVFNGWYDSGVPNYVDESGCTIMDHYAVCLVEEEEEQEPSRFSWVQPTYSGPSYCEKQVAYGLVSDGVIDFSESRTLRRALYDAYRSGGIR</sequence>
<evidence type="ECO:0000313" key="3">
    <source>
        <dbReference type="Proteomes" id="UP000288259"/>
    </source>
</evidence>
<proteinExistence type="predicted"/>